<accession>A0A178VHC5</accession>
<keyword evidence="1" id="KW-0732">Signal</keyword>
<feature type="chain" id="PRO_5008094909" description="F-box associated beta-propeller type 1 domain-containing protein" evidence="1">
    <location>
        <begin position="17"/>
        <end position="270"/>
    </location>
</feature>
<comment type="caution">
    <text evidence="3">The sequence shown here is derived from an EMBL/GenBank/DDBJ whole genome shotgun (WGS) entry which is preliminary data.</text>
</comment>
<dbReference type="ExpressionAtlas" id="A0A178VHC5">
    <property type="expression patterns" value="differential"/>
</dbReference>
<name>A0A178VHC5_ARATH</name>
<evidence type="ECO:0000313" key="3">
    <source>
        <dbReference type="EMBL" id="OAP04725.1"/>
    </source>
</evidence>
<dbReference type="InterPro" id="IPR006527">
    <property type="entry name" value="F-box-assoc_dom_typ1"/>
</dbReference>
<evidence type="ECO:0000259" key="2">
    <source>
        <dbReference type="Pfam" id="PF07734"/>
    </source>
</evidence>
<dbReference type="AlphaFoldDB" id="A0A178VHC5"/>
<gene>
    <name evidence="3" type="ordered locus">AXX17_At3g25560</name>
</gene>
<dbReference type="Proteomes" id="UP000078284">
    <property type="component" value="Chromosome 3"/>
</dbReference>
<dbReference type="NCBIfam" id="TIGR01640">
    <property type="entry name" value="F_box_assoc_1"/>
    <property type="match status" value="1"/>
</dbReference>
<protein>
    <recommendedName>
        <fullName evidence="2">F-box associated beta-propeller type 1 domain-containing protein</fullName>
    </recommendedName>
</protein>
<dbReference type="EMBL" id="LUHQ01000003">
    <property type="protein sequence ID" value="OAP04725.1"/>
    <property type="molecule type" value="Genomic_DNA"/>
</dbReference>
<feature type="signal peptide" evidence="1">
    <location>
        <begin position="1"/>
        <end position="16"/>
    </location>
</feature>
<organism evidence="3 4">
    <name type="scientific">Arabidopsis thaliana</name>
    <name type="common">Mouse-ear cress</name>
    <dbReference type="NCBI Taxonomy" id="3702"/>
    <lineage>
        <taxon>Eukaryota</taxon>
        <taxon>Viridiplantae</taxon>
        <taxon>Streptophyta</taxon>
        <taxon>Embryophyta</taxon>
        <taxon>Tracheophyta</taxon>
        <taxon>Spermatophyta</taxon>
        <taxon>Magnoliopsida</taxon>
        <taxon>eudicotyledons</taxon>
        <taxon>Gunneridae</taxon>
        <taxon>Pentapetalae</taxon>
        <taxon>rosids</taxon>
        <taxon>malvids</taxon>
        <taxon>Brassicales</taxon>
        <taxon>Brassicaceae</taxon>
        <taxon>Camelineae</taxon>
        <taxon>Arabidopsis</taxon>
    </lineage>
</organism>
<sequence>MILGLWFVIRIWSKQGGSNQDIPIVHTDGIDYYYNAHEKQFFWYEIYDFDSDLWTTLDVTPHWRIAFCNRGVSLKGSTYWCAAERNVDVDEVLADRLICFDFTSERFGPLLPLPFSGGHIDCMTLSCVREEKLAVLLQHDESNPYELDLWITTKIETGEVLWSKFLRVATAGFNSYVPFISESFFIDEEKKVAFGFDGRNRERVIVIGEAGYLRGLDLVGDFGDQECRTDLCSYVPSLVQIKQPEGGESKQQSDLEKCRYDENMLRLVSL</sequence>
<dbReference type="InterPro" id="IPR017451">
    <property type="entry name" value="F-box-assoc_interact_dom"/>
</dbReference>
<reference evidence="4" key="1">
    <citation type="journal article" date="2016" name="Proc. Natl. Acad. Sci. U.S.A.">
        <title>Chromosome-level assembly of Arabidopsis thaliana Ler reveals the extent of translocation and inversion polymorphisms.</title>
        <authorList>
            <person name="Zapata L."/>
            <person name="Ding J."/>
            <person name="Willing E.M."/>
            <person name="Hartwig B."/>
            <person name="Bezdan D."/>
            <person name="Jiao W.B."/>
            <person name="Patel V."/>
            <person name="Velikkakam James G."/>
            <person name="Koornneef M."/>
            <person name="Ossowski S."/>
            <person name="Schneeberger K."/>
        </authorList>
    </citation>
    <scope>NUCLEOTIDE SEQUENCE [LARGE SCALE GENOMIC DNA]</scope>
    <source>
        <strain evidence="4">cv. Landsberg erecta</strain>
    </source>
</reference>
<dbReference type="Pfam" id="PF07734">
    <property type="entry name" value="FBA_1"/>
    <property type="match status" value="1"/>
</dbReference>
<feature type="domain" description="F-box associated beta-propeller type 1" evidence="2">
    <location>
        <begin position="33"/>
        <end position="241"/>
    </location>
</feature>
<evidence type="ECO:0000313" key="4">
    <source>
        <dbReference type="Proteomes" id="UP000078284"/>
    </source>
</evidence>
<proteinExistence type="predicted"/>
<evidence type="ECO:0000256" key="1">
    <source>
        <dbReference type="SAM" id="SignalP"/>
    </source>
</evidence>